<dbReference type="InterPro" id="IPR000014">
    <property type="entry name" value="PAS"/>
</dbReference>
<keyword evidence="13 15" id="KW-0472">Membrane</keyword>
<keyword evidence="19" id="KW-1185">Reference proteome</keyword>
<evidence type="ECO:0000256" key="12">
    <source>
        <dbReference type="ARBA" id="ARBA00023012"/>
    </source>
</evidence>
<dbReference type="InterPro" id="IPR036890">
    <property type="entry name" value="HATPase_C_sf"/>
</dbReference>
<proteinExistence type="predicted"/>
<dbReference type="EMBL" id="RKHK01000001">
    <property type="protein sequence ID" value="ROR71974.1"/>
    <property type="molecule type" value="Genomic_DNA"/>
</dbReference>
<evidence type="ECO:0000256" key="2">
    <source>
        <dbReference type="ARBA" id="ARBA00004651"/>
    </source>
</evidence>
<comment type="subcellular location">
    <subcellularLocation>
        <location evidence="2">Cell membrane</location>
        <topology evidence="2">Multi-pass membrane protein</topology>
    </subcellularLocation>
</comment>
<dbReference type="InterPro" id="IPR035965">
    <property type="entry name" value="PAS-like_dom_sf"/>
</dbReference>
<evidence type="ECO:0000256" key="3">
    <source>
        <dbReference type="ARBA" id="ARBA00012438"/>
    </source>
</evidence>
<dbReference type="Proteomes" id="UP000280668">
    <property type="component" value="Unassembled WGS sequence"/>
</dbReference>
<dbReference type="PROSITE" id="PS50109">
    <property type="entry name" value="HIS_KIN"/>
    <property type="match status" value="1"/>
</dbReference>
<comment type="catalytic activity">
    <reaction evidence="1">
        <text>ATP + protein L-histidine = ADP + protein N-phospho-L-histidine.</text>
        <dbReference type="EC" id="2.7.13.3"/>
    </reaction>
</comment>
<evidence type="ECO:0000313" key="19">
    <source>
        <dbReference type="Proteomes" id="UP000280668"/>
    </source>
</evidence>
<dbReference type="InterPro" id="IPR005467">
    <property type="entry name" value="His_kinase_dom"/>
</dbReference>
<keyword evidence="5" id="KW-0597">Phosphoprotein</keyword>
<evidence type="ECO:0000256" key="11">
    <source>
        <dbReference type="ARBA" id="ARBA00022989"/>
    </source>
</evidence>
<evidence type="ECO:0000259" key="17">
    <source>
        <dbReference type="PROSITE" id="PS50112"/>
    </source>
</evidence>
<dbReference type="SUPFAM" id="SSF55890">
    <property type="entry name" value="Sporulation response regulatory protein Spo0B"/>
    <property type="match status" value="1"/>
</dbReference>
<dbReference type="InterPro" id="IPR003594">
    <property type="entry name" value="HATPase_dom"/>
</dbReference>
<keyword evidence="4" id="KW-1003">Cell membrane</keyword>
<evidence type="ECO:0000256" key="8">
    <source>
        <dbReference type="ARBA" id="ARBA00022741"/>
    </source>
</evidence>
<dbReference type="SUPFAM" id="SSF55874">
    <property type="entry name" value="ATPase domain of HSP90 chaperone/DNA topoisomerase II/histidine kinase"/>
    <property type="match status" value="1"/>
</dbReference>
<keyword evidence="12" id="KW-0902">Two-component regulatory system</keyword>
<feature type="domain" description="PAS" evidence="17">
    <location>
        <begin position="237"/>
        <end position="277"/>
    </location>
</feature>
<dbReference type="InterPro" id="IPR004358">
    <property type="entry name" value="Sig_transdc_His_kin-like_C"/>
</dbReference>
<dbReference type="PANTHER" id="PTHR44936:SF9">
    <property type="entry name" value="SENSOR PROTEIN CREC"/>
    <property type="match status" value="1"/>
</dbReference>
<keyword evidence="10" id="KW-0067">ATP-binding</keyword>
<gene>
    <name evidence="18" type="ORF">EDD31_0313</name>
</gene>
<keyword evidence="8" id="KW-0547">Nucleotide-binding</keyword>
<dbReference type="Gene3D" id="3.30.450.20">
    <property type="entry name" value="PAS domain"/>
    <property type="match status" value="2"/>
</dbReference>
<dbReference type="PANTHER" id="PTHR44936">
    <property type="entry name" value="SENSOR PROTEIN CREC"/>
    <property type="match status" value="1"/>
</dbReference>
<dbReference type="SUPFAM" id="SSF103190">
    <property type="entry name" value="Sensory domain-like"/>
    <property type="match status" value="1"/>
</dbReference>
<keyword evidence="11 15" id="KW-1133">Transmembrane helix</keyword>
<feature type="domain" description="Histidine kinase" evidence="16">
    <location>
        <begin position="445"/>
        <end position="576"/>
    </location>
</feature>
<feature type="transmembrane region" description="Helical" evidence="15">
    <location>
        <begin position="197"/>
        <end position="218"/>
    </location>
</feature>
<evidence type="ECO:0000256" key="13">
    <source>
        <dbReference type="ARBA" id="ARBA00023136"/>
    </source>
</evidence>
<evidence type="ECO:0000256" key="1">
    <source>
        <dbReference type="ARBA" id="ARBA00000085"/>
    </source>
</evidence>
<evidence type="ECO:0000256" key="9">
    <source>
        <dbReference type="ARBA" id="ARBA00022777"/>
    </source>
</evidence>
<evidence type="ECO:0000313" key="18">
    <source>
        <dbReference type="EMBL" id="ROR71974.1"/>
    </source>
</evidence>
<evidence type="ECO:0000256" key="7">
    <source>
        <dbReference type="ARBA" id="ARBA00022692"/>
    </source>
</evidence>
<evidence type="ECO:0000256" key="14">
    <source>
        <dbReference type="SAM" id="MobiDB-lite"/>
    </source>
</evidence>
<comment type="caution">
    <text evidence="18">The sequence shown here is derived from an EMBL/GenBank/DDBJ whole genome shotgun (WGS) entry which is preliminary data.</text>
</comment>
<dbReference type="InterPro" id="IPR033463">
    <property type="entry name" value="sCache_3"/>
</dbReference>
<dbReference type="InterPro" id="IPR029151">
    <property type="entry name" value="Sensor-like_sf"/>
</dbReference>
<dbReference type="PRINTS" id="PR00344">
    <property type="entry name" value="BCTRLSENSOR"/>
</dbReference>
<dbReference type="SMART" id="SM00387">
    <property type="entry name" value="HATPase_c"/>
    <property type="match status" value="1"/>
</dbReference>
<evidence type="ECO:0000256" key="10">
    <source>
        <dbReference type="ARBA" id="ARBA00022840"/>
    </source>
</evidence>
<dbReference type="InterPro" id="IPR050980">
    <property type="entry name" value="2C_sensor_his_kinase"/>
</dbReference>
<organism evidence="18 19">
    <name type="scientific">Bogoriella caseilytica</name>
    <dbReference type="NCBI Taxonomy" id="56055"/>
    <lineage>
        <taxon>Bacteria</taxon>
        <taxon>Bacillati</taxon>
        <taxon>Actinomycetota</taxon>
        <taxon>Actinomycetes</taxon>
        <taxon>Micrococcales</taxon>
        <taxon>Bogoriellaceae</taxon>
        <taxon>Bogoriella</taxon>
    </lineage>
</organism>
<dbReference type="Pfam" id="PF13188">
    <property type="entry name" value="PAS_8"/>
    <property type="match status" value="1"/>
</dbReference>
<sequence length="593" mass="62727">MIPAPPTPLRQAPPDEGNAALSPEPRRRRLDRLTLGREVGAVLLAALALLVAIGAILGYGAARQAAYGEMRATVTTATTLLAQDEAVLAGVRADDPAAALAARADAARVAAGLDWVVVMDLDGTRWTHPDPERIGGQYLGHIEEARDGGIVVEEYEGTLGPSLRAVRPVLDEDGQVVALVAAGIRISAIHASVTPRLLALVAVSATALLLGMGAAWWVRGRLDREAGGLGRHAILRTLAQHEALLRSVRAGYVLVDPDGRVELCNDEARDLLGLEGEVSGVPIKELGLEPGLADLMASGRESEAEIHVAHDRDIVVAQVPEVHGRQRLGWVTTLADHTEMIRMTGVVSSQQTLIDALRARAHEADNRLHTIVVLVELGEYERAVEFATNTLRDAHASAERLQEAVHEPALVALLAGKASQAQERGVELRLDRLVVPATGMPAEDLVVIVGNLVDNAIDAAAEGEEPRWVELRGRRAGPGEGPWPEGVWPGGARPALGAPSEQFLLEVADSGPGLPEELVEQAFTRGWSSKPPRPDSEGWRGLGLTLVRTAVARLGGSIDVRREHGATFTVALPLGSAVEATCSPADAPKEVSG</sequence>
<dbReference type="EC" id="2.7.13.3" evidence="3"/>
<keyword evidence="9 18" id="KW-0418">Kinase</keyword>
<evidence type="ECO:0000256" key="6">
    <source>
        <dbReference type="ARBA" id="ARBA00022679"/>
    </source>
</evidence>
<accession>A0A3N2BA66</accession>
<dbReference type="InterPro" id="IPR016120">
    <property type="entry name" value="Sig_transdc_His_kin_SpoOB"/>
</dbReference>
<feature type="region of interest" description="Disordered" evidence="14">
    <location>
        <begin position="1"/>
        <end position="24"/>
    </location>
</feature>
<evidence type="ECO:0000256" key="4">
    <source>
        <dbReference type="ARBA" id="ARBA00022475"/>
    </source>
</evidence>
<dbReference type="Pfam" id="PF17203">
    <property type="entry name" value="sCache_3_2"/>
    <property type="match status" value="1"/>
</dbReference>
<dbReference type="GO" id="GO:0005886">
    <property type="term" value="C:plasma membrane"/>
    <property type="evidence" value="ECO:0007669"/>
    <property type="project" value="UniProtKB-SubCell"/>
</dbReference>
<dbReference type="Gene3D" id="3.30.565.10">
    <property type="entry name" value="Histidine kinase-like ATPase, C-terminal domain"/>
    <property type="match status" value="1"/>
</dbReference>
<dbReference type="PROSITE" id="PS50112">
    <property type="entry name" value="PAS"/>
    <property type="match status" value="1"/>
</dbReference>
<protein>
    <recommendedName>
        <fullName evidence="3">histidine kinase</fullName>
        <ecNumber evidence="3">2.7.13.3</ecNumber>
    </recommendedName>
</protein>
<evidence type="ECO:0000256" key="15">
    <source>
        <dbReference type="SAM" id="Phobius"/>
    </source>
</evidence>
<dbReference type="Pfam" id="PF02518">
    <property type="entry name" value="HATPase_c"/>
    <property type="match status" value="1"/>
</dbReference>
<evidence type="ECO:0000259" key="16">
    <source>
        <dbReference type="PROSITE" id="PS50109"/>
    </source>
</evidence>
<name>A0A3N2BA66_9MICO</name>
<dbReference type="GO" id="GO:0000155">
    <property type="term" value="F:phosphorelay sensor kinase activity"/>
    <property type="evidence" value="ECO:0007669"/>
    <property type="project" value="InterPro"/>
</dbReference>
<dbReference type="SMART" id="SM00091">
    <property type="entry name" value="PAS"/>
    <property type="match status" value="1"/>
</dbReference>
<dbReference type="AlphaFoldDB" id="A0A3N2BA66"/>
<dbReference type="RefSeq" id="WP_170163146.1">
    <property type="nucleotide sequence ID" value="NZ_RKHK01000001.1"/>
</dbReference>
<dbReference type="GO" id="GO:0005524">
    <property type="term" value="F:ATP binding"/>
    <property type="evidence" value="ECO:0007669"/>
    <property type="project" value="UniProtKB-KW"/>
</dbReference>
<reference evidence="18 19" key="1">
    <citation type="submission" date="2018-11" db="EMBL/GenBank/DDBJ databases">
        <title>Sequencing the genomes of 1000 actinobacteria strains.</title>
        <authorList>
            <person name="Klenk H.-P."/>
        </authorList>
    </citation>
    <scope>NUCLEOTIDE SEQUENCE [LARGE SCALE GENOMIC DNA]</scope>
    <source>
        <strain evidence="18 19">DSM 11294</strain>
    </source>
</reference>
<dbReference type="CDD" id="cd00130">
    <property type="entry name" value="PAS"/>
    <property type="match status" value="1"/>
</dbReference>
<feature type="transmembrane region" description="Helical" evidence="15">
    <location>
        <begin position="39"/>
        <end position="62"/>
    </location>
</feature>
<dbReference type="SUPFAM" id="SSF55785">
    <property type="entry name" value="PYP-like sensor domain (PAS domain)"/>
    <property type="match status" value="1"/>
</dbReference>
<keyword evidence="7 15" id="KW-0812">Transmembrane</keyword>
<evidence type="ECO:0000256" key="5">
    <source>
        <dbReference type="ARBA" id="ARBA00022553"/>
    </source>
</evidence>
<keyword evidence="6" id="KW-0808">Transferase</keyword>